<dbReference type="Proteomes" id="UP000830167">
    <property type="component" value="Chromosome"/>
</dbReference>
<dbReference type="Pfam" id="PF08830">
    <property type="entry name" value="DUF1806"/>
    <property type="match status" value="1"/>
</dbReference>
<dbReference type="InterPro" id="IPR036492">
    <property type="entry name" value="YojF_sf"/>
</dbReference>
<protein>
    <submittedName>
        <fullName evidence="1">YojF family protein</fullName>
    </submittedName>
</protein>
<sequence>MGPIEMHEVQAALDRFANQELYLHLETTAGAYAAHRNEKALQVGAYIRNGRIRYERGVITGGGPYRIGLKIELGWVYAEGLTDWEIDAQGRILLAGHDQDGRLAVALELSPNPFAI</sequence>
<organism evidence="1 2">
    <name type="scientific">Fodinisporobacter ferrooxydans</name>
    <dbReference type="NCBI Taxonomy" id="2901836"/>
    <lineage>
        <taxon>Bacteria</taxon>
        <taxon>Bacillati</taxon>
        <taxon>Bacillota</taxon>
        <taxon>Bacilli</taxon>
        <taxon>Bacillales</taxon>
        <taxon>Alicyclobacillaceae</taxon>
        <taxon>Fodinisporobacter</taxon>
    </lineage>
</organism>
<name>A0ABY4CND8_9BACL</name>
<accession>A0ABY4CND8</accession>
<evidence type="ECO:0000313" key="1">
    <source>
        <dbReference type="EMBL" id="UOF90708.1"/>
    </source>
</evidence>
<dbReference type="SUPFAM" id="SSF89442">
    <property type="entry name" value="Hypothetical protein YojF"/>
    <property type="match status" value="1"/>
</dbReference>
<keyword evidence="2" id="KW-1185">Reference proteome</keyword>
<gene>
    <name evidence="1" type="ORF">LSG31_00025</name>
</gene>
<proteinExistence type="predicted"/>
<evidence type="ECO:0000313" key="2">
    <source>
        <dbReference type="Proteomes" id="UP000830167"/>
    </source>
</evidence>
<reference evidence="1" key="1">
    <citation type="submission" date="2021-12" db="EMBL/GenBank/DDBJ databases">
        <title>Alicyclobacillaceae gen. nov., sp. nov., isolated from chalcocite enrichment system.</title>
        <authorList>
            <person name="Jiang Z."/>
        </authorList>
    </citation>
    <scope>NUCLEOTIDE SEQUENCE</scope>
    <source>
        <strain evidence="1">MYW30-H2</strain>
    </source>
</reference>
<dbReference type="Gene3D" id="2.70.180.10">
    <property type="entry name" value="Hypothetical protein YojF"/>
    <property type="match status" value="1"/>
</dbReference>
<dbReference type="EMBL" id="CP089291">
    <property type="protein sequence ID" value="UOF90708.1"/>
    <property type="molecule type" value="Genomic_DNA"/>
</dbReference>
<dbReference type="InterPro" id="IPR014934">
    <property type="entry name" value="DUF1806"/>
</dbReference>